<protein>
    <submittedName>
        <fullName evidence="1">Uncharacterized protein</fullName>
    </submittedName>
</protein>
<gene>
    <name evidence="1" type="ORF">HMPREF9015_01902</name>
</gene>
<evidence type="ECO:0000313" key="2">
    <source>
        <dbReference type="Proteomes" id="UP000016626"/>
    </source>
</evidence>
<organism evidence="1 2">
    <name type="scientific">Leptotrichia wadei (strain F0279)</name>
    <dbReference type="NCBI Taxonomy" id="888055"/>
    <lineage>
        <taxon>Bacteria</taxon>
        <taxon>Fusobacteriati</taxon>
        <taxon>Fusobacteriota</taxon>
        <taxon>Fusobacteriia</taxon>
        <taxon>Fusobacteriales</taxon>
        <taxon>Leptotrichiaceae</taxon>
        <taxon>Leptotrichia</taxon>
    </lineage>
</organism>
<dbReference type="PATRIC" id="fig|888055.3.peg.1826"/>
<name>U2R3W5_LEPWF</name>
<dbReference type="EMBL" id="AWVM01000100">
    <property type="protein sequence ID" value="ERK48333.1"/>
    <property type="molecule type" value="Genomic_DNA"/>
</dbReference>
<comment type="caution">
    <text evidence="1">The sequence shown here is derived from an EMBL/GenBank/DDBJ whole genome shotgun (WGS) entry which is preliminary data.</text>
</comment>
<dbReference type="HOGENOM" id="CLU_2650079_0_0_0"/>
<dbReference type="Proteomes" id="UP000016626">
    <property type="component" value="Unassembled WGS sequence"/>
</dbReference>
<dbReference type="RefSeq" id="WP_021746815.1">
    <property type="nucleotide sequence ID" value="NZ_KI271422.1"/>
</dbReference>
<evidence type="ECO:0000313" key="1">
    <source>
        <dbReference type="EMBL" id="ERK48333.1"/>
    </source>
</evidence>
<sequence>MDKANRCLKAKDKILNILEKEEITLDEFNNISKDIAKEYVEKAVLKPKDIAERIINMVKNAKSISFDELASEISEE</sequence>
<dbReference type="AlphaFoldDB" id="U2R3W5"/>
<proteinExistence type="predicted"/>
<reference evidence="1 2" key="1">
    <citation type="submission" date="2013-06" db="EMBL/GenBank/DDBJ databases">
        <authorList>
            <person name="Weinstock G."/>
            <person name="Sodergren E."/>
            <person name="Lobos E.A."/>
            <person name="Fulton L."/>
            <person name="Fulton R."/>
            <person name="Courtney L."/>
            <person name="Fronick C."/>
            <person name="O'Laughlin M."/>
            <person name="Godfrey J."/>
            <person name="Wilson R.M."/>
            <person name="Miner T."/>
            <person name="Farmer C."/>
            <person name="Delehaunty K."/>
            <person name="Cordes M."/>
            <person name="Minx P."/>
            <person name="Tomlinson C."/>
            <person name="Chen J."/>
            <person name="Wollam A."/>
            <person name="Pepin K.H."/>
            <person name="Bhonagiri V."/>
            <person name="Zhang X."/>
            <person name="Warren W."/>
            <person name="Mitreva M."/>
            <person name="Mardis E.R."/>
            <person name="Wilson R.K."/>
        </authorList>
    </citation>
    <scope>NUCLEOTIDE SEQUENCE [LARGE SCALE GENOMIC DNA]</scope>
    <source>
        <strain evidence="1 2">F0279</strain>
    </source>
</reference>
<accession>U2R3W5</accession>